<dbReference type="RefSeq" id="WP_012102299.1">
    <property type="nucleotide sequence ID" value="NC_009706.1"/>
</dbReference>
<protein>
    <submittedName>
        <fullName evidence="1">Uncharacterized protein</fullName>
    </submittedName>
</protein>
<dbReference type="HOGENOM" id="CLU_2859780_0_0_9"/>
<gene>
    <name evidence="1" type="ordered locus">CKL_1908</name>
</gene>
<dbReference type="STRING" id="431943.CKL_1908"/>
<accession>A5MYH4</accession>
<dbReference type="AlphaFoldDB" id="A5MYH4"/>
<evidence type="ECO:0000313" key="2">
    <source>
        <dbReference type="Proteomes" id="UP000002411"/>
    </source>
</evidence>
<organism evidence="1 2">
    <name type="scientific">Clostridium kluyveri (strain ATCC 8527 / DSM 555 / NBRC 12016 / NCIMB 10680 / K1)</name>
    <dbReference type="NCBI Taxonomy" id="431943"/>
    <lineage>
        <taxon>Bacteria</taxon>
        <taxon>Bacillati</taxon>
        <taxon>Bacillota</taxon>
        <taxon>Clostridia</taxon>
        <taxon>Eubacteriales</taxon>
        <taxon>Clostridiaceae</taxon>
        <taxon>Clostridium</taxon>
    </lineage>
</organism>
<sequence length="64" mass="7421">MKIKDLLNSKEFGNCTAGAIVKTLCYPYDDADYYVNSLEGLPLNKYSEELESMERPCRRRRRGV</sequence>
<reference evidence="1 2" key="1">
    <citation type="journal article" date="2008" name="Proc. Natl. Acad. Sci. U.S.A.">
        <title>The genome of Clostridium kluyveri, a strict anaerobe with unique metabolic features.</title>
        <authorList>
            <person name="Seedorf H."/>
            <person name="Fricke W.F."/>
            <person name="Veith B."/>
            <person name="Brueggemann H."/>
            <person name="Liesegang H."/>
            <person name="Strittmatter A."/>
            <person name="Miethke M."/>
            <person name="Buckel W."/>
            <person name="Hinderberger J."/>
            <person name="Li F."/>
            <person name="Hagemeier C."/>
            <person name="Thauer R.K."/>
            <person name="Gottschalk G."/>
        </authorList>
    </citation>
    <scope>NUCLEOTIDE SEQUENCE [LARGE SCALE GENOMIC DNA]</scope>
    <source>
        <strain evidence="2">ATCC 8527 / DSM 555 / NCIMB 10680</strain>
    </source>
</reference>
<name>A5MYH4_CLOK5</name>
<evidence type="ECO:0000313" key="1">
    <source>
        <dbReference type="EMBL" id="EDK33920.1"/>
    </source>
</evidence>
<keyword evidence="2" id="KW-1185">Reference proteome</keyword>
<dbReference type="Proteomes" id="UP000002411">
    <property type="component" value="Chromosome"/>
</dbReference>
<dbReference type="EMBL" id="CP000673">
    <property type="protein sequence ID" value="EDK33920.1"/>
    <property type="molecule type" value="Genomic_DNA"/>
</dbReference>
<dbReference type="KEGG" id="ckl:CKL_1908"/>
<proteinExistence type="predicted"/>